<keyword evidence="1" id="KW-0812">Transmembrane</keyword>
<accession>A0A7Z7IS36</accession>
<comment type="caution">
    <text evidence="2">The sequence shown here is derived from an EMBL/GenBank/DDBJ whole genome shotgun (WGS) entry which is preliminary data.</text>
</comment>
<sequence length="381" mass="41259">MWRKPEGLSENPLTTFRIFGFSLAVTVAALVIGYLHGGPTALFLLTVLGVLEVSLSFDNAIINAAVLKQMSQFWQRMFLTIGILIAVFGMRLVFPLAIVWLSAGLDPVRAMKLALHPPPGGALEFPDGSPSYEKLIHAAHPQIAAFGGMFLLMLFLDFVFHDRDIKWLKWIEGPFARIGRLGQVPVVVAGVLLIFAGTHLTHTGDGRATVMTAGVLGLVTYLVVNGLSRAFRPSGVEERSSGQIPEATGAVGKAGFTLFLYLEVLDATFSFDGVTGAFAITTDPIIIALGLGLVGAVFVRSITIFLVRQDTLDRYVYLEHGAHWAIGALAVIMLLSIDHRFQIPEWITAAVGVVFIVAAFTESVWRNRRVASARAISARSS</sequence>
<feature type="transmembrane region" description="Helical" evidence="1">
    <location>
        <begin position="316"/>
        <end position="337"/>
    </location>
</feature>
<evidence type="ECO:0000313" key="3">
    <source>
        <dbReference type="Proteomes" id="UP000554965"/>
    </source>
</evidence>
<keyword evidence="1" id="KW-0472">Membrane</keyword>
<feature type="transmembrane region" description="Helical" evidence="1">
    <location>
        <begin position="139"/>
        <end position="160"/>
    </location>
</feature>
<dbReference type="EMBL" id="OCTY01000002">
    <property type="protein sequence ID" value="SOJ57727.1"/>
    <property type="molecule type" value="Genomic_DNA"/>
</dbReference>
<feature type="transmembrane region" description="Helical" evidence="1">
    <location>
        <begin position="41"/>
        <end position="66"/>
    </location>
</feature>
<feature type="transmembrane region" description="Helical" evidence="1">
    <location>
        <begin position="181"/>
        <end position="202"/>
    </location>
</feature>
<evidence type="ECO:0000313" key="2">
    <source>
        <dbReference type="EMBL" id="SOJ57727.1"/>
    </source>
</evidence>
<dbReference type="PANTHER" id="PTHR30238:SF4">
    <property type="entry name" value="SLL1022 PROTEIN"/>
    <property type="match status" value="1"/>
</dbReference>
<feature type="transmembrane region" description="Helical" evidence="1">
    <location>
        <begin position="208"/>
        <end position="227"/>
    </location>
</feature>
<evidence type="ECO:0000256" key="1">
    <source>
        <dbReference type="SAM" id="Phobius"/>
    </source>
</evidence>
<evidence type="ECO:0008006" key="4">
    <source>
        <dbReference type="Google" id="ProtNLM"/>
    </source>
</evidence>
<feature type="transmembrane region" description="Helical" evidence="1">
    <location>
        <begin position="343"/>
        <end position="365"/>
    </location>
</feature>
<dbReference type="NCBIfam" id="NF010613">
    <property type="entry name" value="PRK14013.1-3"/>
    <property type="match status" value="1"/>
</dbReference>
<keyword evidence="3" id="KW-1185">Reference proteome</keyword>
<keyword evidence="1" id="KW-1133">Transmembrane helix</keyword>
<feature type="transmembrane region" description="Helical" evidence="1">
    <location>
        <begin position="285"/>
        <end position="307"/>
    </location>
</feature>
<reference evidence="2 3" key="1">
    <citation type="submission" date="2017-10" db="EMBL/GenBank/DDBJ databases">
        <authorList>
            <consortium name="Urmite Genomes"/>
        </authorList>
    </citation>
    <scope>NUCLEOTIDE SEQUENCE [LARGE SCALE GENOMIC DNA]</scope>
    <source>
        <strain evidence="2 3">FB-527</strain>
    </source>
</reference>
<dbReference type="PANTHER" id="PTHR30238">
    <property type="entry name" value="MEMBRANE BOUND PREDICTED REDOX MODULATOR"/>
    <property type="match status" value="1"/>
</dbReference>
<gene>
    <name evidence="2" type="ORF">MSIMFB_05204</name>
</gene>
<organism evidence="2 3">
    <name type="scientific">Mycobacterium simulans</name>
    <dbReference type="NCBI Taxonomy" id="627089"/>
    <lineage>
        <taxon>Bacteria</taxon>
        <taxon>Bacillati</taxon>
        <taxon>Actinomycetota</taxon>
        <taxon>Actinomycetes</taxon>
        <taxon>Mycobacteriales</taxon>
        <taxon>Mycobacteriaceae</taxon>
        <taxon>Mycobacterium</taxon>
    </lineage>
</organism>
<dbReference type="AlphaFoldDB" id="A0A7Z7IS36"/>
<dbReference type="Pfam" id="PF04332">
    <property type="entry name" value="DUF475"/>
    <property type="match status" value="1"/>
</dbReference>
<proteinExistence type="predicted"/>
<name>A0A7Z7IS36_9MYCO</name>
<dbReference type="InterPro" id="IPR007427">
    <property type="entry name" value="DUF475"/>
</dbReference>
<feature type="transmembrane region" description="Helical" evidence="1">
    <location>
        <begin position="78"/>
        <end position="103"/>
    </location>
</feature>
<protein>
    <recommendedName>
        <fullName evidence="4">DUF475 domain-containing protein</fullName>
    </recommendedName>
</protein>
<feature type="transmembrane region" description="Helical" evidence="1">
    <location>
        <begin position="12"/>
        <end position="35"/>
    </location>
</feature>
<dbReference type="Proteomes" id="UP000554965">
    <property type="component" value="Unassembled WGS sequence"/>
</dbReference>